<dbReference type="Proteomes" id="UP000267003">
    <property type="component" value="Unassembled WGS sequence"/>
</dbReference>
<protein>
    <recommendedName>
        <fullName evidence="1">Peptidase M4 domain-containing protein</fullName>
    </recommendedName>
</protein>
<dbReference type="Pfam" id="PF17957">
    <property type="entry name" value="Big_7"/>
    <property type="match status" value="1"/>
</dbReference>
<dbReference type="InterPro" id="IPR013856">
    <property type="entry name" value="Peptidase_M4_domain"/>
</dbReference>
<accession>A0A3A8PUQ6</accession>
<dbReference type="Gene3D" id="1.10.390.10">
    <property type="entry name" value="Neutral Protease Domain 2"/>
    <property type="match status" value="1"/>
</dbReference>
<evidence type="ECO:0000259" key="1">
    <source>
        <dbReference type="Pfam" id="PF01447"/>
    </source>
</evidence>
<dbReference type="Gene3D" id="3.10.170.10">
    <property type="match status" value="1"/>
</dbReference>
<dbReference type="InterPro" id="IPR027268">
    <property type="entry name" value="Peptidase_M4/M1_CTD_sf"/>
</dbReference>
<dbReference type="SUPFAM" id="SSF55486">
    <property type="entry name" value="Metalloproteases ('zincins'), catalytic domain"/>
    <property type="match status" value="1"/>
</dbReference>
<keyword evidence="3" id="KW-1185">Reference proteome</keyword>
<dbReference type="AlphaFoldDB" id="A0A3A8PUQ6"/>
<proteinExistence type="predicted"/>
<dbReference type="Gene3D" id="2.60.40.10">
    <property type="entry name" value="Immunoglobulins"/>
    <property type="match status" value="3"/>
</dbReference>
<evidence type="ECO:0000313" key="3">
    <source>
        <dbReference type="Proteomes" id="UP000267003"/>
    </source>
</evidence>
<sequence length="1089" mass="118503">MERGFDLREATLVEKPGGTGLHHQLQLRGVPVWGLEAKTAQGQTHFTNARLEPGVRAETKPRLTQEQAVQAALERLGNASARLTGGQLVLLPQEERRRRADAPPAALTLPNAAHYERVVTGFTLVYRLELSARDPDFPVEMPWIADVDALSGQVLKLTPLRFDAGDFRTVTGYGLTAGTHSFLTSYEPLDEVYELRDTHGNIFKSSSADFDVYFSDTPSFGDGMRFNPSNEKDSVNGETAAVDAFYAVNMTWTFFNTILKRDGPNGRGRPVSVQLHHPSANAYYSPSATRPQLLVGYTSLITFPQKPYRVPLAATDILAHELGHDFFWSELTADGMATDISSTEQAGISEATGDIIGFLTELTRDAIKSGRPPGNIDQMVPQTSNYTLGEQVGQVARNLMLPDFNEWEADIGRQDEHKSSGPISLMFLRLAYGCEPMPSSGSWTEKNCPRIPEGFAGIGPVRAARIWAWTLAAMPLGADFLQTRELALEVARQEDSVTGEQQRKAVAYAFAAIAVGGRPDVDPPQTTLSCQQVGLDLQCTGSVTDTGQVPGEPQRPAQLSVRGTSLKNAMLAWQFTQTFPGTSLSTASYLIELKAWDGWNNAATRTVTVAYDKSGPQATLSRLGTPKQPLLSVTATDPSGILKVEFLEGTQLLATVLTPPYDKTFDTSTWSDGTHAMVAKVYDRFNNVTVLNHALLVDNTRPVVTMTVGGGTTPPFPVSATATDASQLVRADFKVDGLVFATRTSGAPYSATYSPVDPLPHNLTVEVTDSFGNKGTATVAAPLDKAPPAVTFSAQQGYTGIMTLTVGTSDTCGVQYPYALYVDGTLVGQPTTPGYVVVLAAEAVSVGVHAFQALVRDNCGNLTQFQTAFSKVYTPPAISSIARDDTQPKKPKFTVQCTDFEGVHHVEMRENGVVRQSDSTPPYEFVVDTTTRPDGNYSMLFQCFDVYGAWSPTESRTVIADNTAPVIQGFSLYGSGRSYQIAISTISDPRGLKSVMLQGGFIAFPPFFLVGLTQAPWFYNFSFATTQDVDSNYPVWVEATDTWGNKRTDYYECHVDTDTTQNTYRFCTRISSQSQSSQFQAYTPLSWGG</sequence>
<name>A0A3A8PUQ6_9BACT</name>
<dbReference type="PANTHER" id="PTHR33794:SF1">
    <property type="entry name" value="BACILLOLYSIN"/>
    <property type="match status" value="1"/>
</dbReference>
<dbReference type="EMBL" id="RAWK01000296">
    <property type="protein sequence ID" value="RKH56122.1"/>
    <property type="molecule type" value="Genomic_DNA"/>
</dbReference>
<dbReference type="Pfam" id="PF01447">
    <property type="entry name" value="Peptidase_M4"/>
    <property type="match status" value="1"/>
</dbReference>
<reference evidence="3" key="1">
    <citation type="submission" date="2018-09" db="EMBL/GenBank/DDBJ databases">
        <authorList>
            <person name="Livingstone P.G."/>
            <person name="Whitworth D.E."/>
        </authorList>
    </citation>
    <scope>NUCLEOTIDE SEQUENCE [LARGE SCALE GENOMIC DNA]</scope>
    <source>
        <strain evidence="3">AB050A</strain>
    </source>
</reference>
<organism evidence="2 3">
    <name type="scientific">Corallococcus aberystwythensis</name>
    <dbReference type="NCBI Taxonomy" id="2316722"/>
    <lineage>
        <taxon>Bacteria</taxon>
        <taxon>Pseudomonadati</taxon>
        <taxon>Myxococcota</taxon>
        <taxon>Myxococcia</taxon>
        <taxon>Myxococcales</taxon>
        <taxon>Cystobacterineae</taxon>
        <taxon>Myxococcaceae</taxon>
        <taxon>Corallococcus</taxon>
    </lineage>
</organism>
<evidence type="ECO:0000313" key="2">
    <source>
        <dbReference type="EMBL" id="RKH56122.1"/>
    </source>
</evidence>
<gene>
    <name evidence="2" type="ORF">D7W81_34725</name>
</gene>
<dbReference type="InterPro" id="IPR013783">
    <property type="entry name" value="Ig-like_fold"/>
</dbReference>
<dbReference type="PANTHER" id="PTHR33794">
    <property type="entry name" value="BACILLOLYSIN"/>
    <property type="match status" value="1"/>
</dbReference>
<dbReference type="InterPro" id="IPR050728">
    <property type="entry name" value="Zinc_Metalloprotease_M4"/>
</dbReference>
<comment type="caution">
    <text evidence="2">The sequence shown here is derived from an EMBL/GenBank/DDBJ whole genome shotgun (WGS) entry which is preliminary data.</text>
</comment>
<feature type="domain" description="Peptidase M4" evidence="1">
    <location>
        <begin position="171"/>
        <end position="326"/>
    </location>
</feature>
<dbReference type="GO" id="GO:0004222">
    <property type="term" value="F:metalloendopeptidase activity"/>
    <property type="evidence" value="ECO:0007669"/>
    <property type="project" value="InterPro"/>
</dbReference>